<protein>
    <recommendedName>
        <fullName evidence="5">Histidine kinase domain-containing protein</fullName>
    </recommendedName>
</protein>
<dbReference type="PROSITE" id="PS50109">
    <property type="entry name" value="HIS_KIN"/>
    <property type="match status" value="1"/>
</dbReference>
<dbReference type="KEGG" id="parq:DSM112329_04427"/>
<dbReference type="InterPro" id="IPR003594">
    <property type="entry name" value="HATPase_dom"/>
</dbReference>
<reference evidence="6" key="1">
    <citation type="submission" date="2022-12" db="EMBL/GenBank/DDBJ databases">
        <title>Paraconexibacter alkalitolerans sp. nov. and Baekduia alba sp. nov., isolated from soil and emended description of the genera Paraconexibacter (Chun et al., 2020) and Baekduia (An et al., 2020).</title>
        <authorList>
            <person name="Vieira S."/>
            <person name="Huber K.J."/>
            <person name="Geppert A."/>
            <person name="Wolf J."/>
            <person name="Neumann-Schaal M."/>
            <person name="Muesken M."/>
            <person name="Overmann J."/>
        </authorList>
    </citation>
    <scope>NUCLEOTIDE SEQUENCE</scope>
    <source>
        <strain evidence="6">AEG42_29</strain>
    </source>
</reference>
<evidence type="ECO:0000256" key="3">
    <source>
        <dbReference type="ARBA" id="ARBA00023012"/>
    </source>
</evidence>
<keyword evidence="3" id="KW-0902">Two-component regulatory system</keyword>
<feature type="transmembrane region" description="Helical" evidence="4">
    <location>
        <begin position="90"/>
        <end position="108"/>
    </location>
</feature>
<feature type="transmembrane region" description="Helical" evidence="4">
    <location>
        <begin position="29"/>
        <end position="50"/>
    </location>
</feature>
<evidence type="ECO:0000259" key="5">
    <source>
        <dbReference type="PROSITE" id="PS50109"/>
    </source>
</evidence>
<dbReference type="AlphaFoldDB" id="A0AAU7B0N6"/>
<dbReference type="InterPro" id="IPR036890">
    <property type="entry name" value="HATPase_C_sf"/>
</dbReference>
<evidence type="ECO:0000313" key="6">
    <source>
        <dbReference type="EMBL" id="XAY07542.1"/>
    </source>
</evidence>
<dbReference type="CDD" id="cd16917">
    <property type="entry name" value="HATPase_UhpB-NarQ-NarX-like"/>
    <property type="match status" value="1"/>
</dbReference>
<organism evidence="6">
    <name type="scientific">Paraconexibacter sp. AEG42_29</name>
    <dbReference type="NCBI Taxonomy" id="2997339"/>
    <lineage>
        <taxon>Bacteria</taxon>
        <taxon>Bacillati</taxon>
        <taxon>Actinomycetota</taxon>
        <taxon>Thermoleophilia</taxon>
        <taxon>Solirubrobacterales</taxon>
        <taxon>Paraconexibacteraceae</taxon>
        <taxon>Paraconexibacter</taxon>
    </lineage>
</organism>
<evidence type="ECO:0000256" key="2">
    <source>
        <dbReference type="ARBA" id="ARBA00022777"/>
    </source>
</evidence>
<name>A0AAU7B0N6_9ACTN</name>
<evidence type="ECO:0000256" key="1">
    <source>
        <dbReference type="ARBA" id="ARBA00022679"/>
    </source>
</evidence>
<dbReference type="SMART" id="SM00387">
    <property type="entry name" value="HATPase_c"/>
    <property type="match status" value="1"/>
</dbReference>
<dbReference type="GO" id="GO:0000160">
    <property type="term" value="P:phosphorelay signal transduction system"/>
    <property type="evidence" value="ECO:0007669"/>
    <property type="project" value="UniProtKB-KW"/>
</dbReference>
<dbReference type="PANTHER" id="PTHR24421:SF58">
    <property type="entry name" value="SIGNAL TRANSDUCTION HISTIDINE-PROTEIN KINASE_PHOSPHATASE UHPB"/>
    <property type="match status" value="1"/>
</dbReference>
<keyword evidence="2" id="KW-0418">Kinase</keyword>
<proteinExistence type="predicted"/>
<keyword evidence="4" id="KW-0472">Membrane</keyword>
<feature type="transmembrane region" description="Helical" evidence="4">
    <location>
        <begin position="114"/>
        <end position="141"/>
    </location>
</feature>
<dbReference type="InterPro" id="IPR050482">
    <property type="entry name" value="Sensor_HK_TwoCompSys"/>
</dbReference>
<keyword evidence="4" id="KW-0812">Transmembrane</keyword>
<feature type="transmembrane region" description="Helical" evidence="4">
    <location>
        <begin position="56"/>
        <end position="78"/>
    </location>
</feature>
<feature type="transmembrane region" description="Helical" evidence="4">
    <location>
        <begin position="489"/>
        <end position="518"/>
    </location>
</feature>
<evidence type="ECO:0000256" key="4">
    <source>
        <dbReference type="SAM" id="Phobius"/>
    </source>
</evidence>
<dbReference type="InterPro" id="IPR005467">
    <property type="entry name" value="His_kinase_dom"/>
</dbReference>
<accession>A0AAU7B0N6</accession>
<dbReference type="Pfam" id="PF02518">
    <property type="entry name" value="HATPase_c"/>
    <property type="match status" value="1"/>
</dbReference>
<dbReference type="RefSeq" id="WP_354698734.1">
    <property type="nucleotide sequence ID" value="NZ_CP114014.1"/>
</dbReference>
<feature type="transmembrane region" description="Helical" evidence="4">
    <location>
        <begin position="153"/>
        <end position="172"/>
    </location>
</feature>
<gene>
    <name evidence="6" type="ORF">DSM112329_04427</name>
</gene>
<feature type="transmembrane region" description="Helical" evidence="4">
    <location>
        <begin position="405"/>
        <end position="424"/>
    </location>
</feature>
<dbReference type="PANTHER" id="PTHR24421">
    <property type="entry name" value="NITRATE/NITRITE SENSOR PROTEIN NARX-RELATED"/>
    <property type="match status" value="1"/>
</dbReference>
<sequence>MNAGALSTPDSGTAEPDGGSLAIGARRTALIALTILRLSAVLVVLALGSTVDDPRLGVYLPLAAAGALAVAATSRLLWREERTGSRTANVALWLDGAFLLVACALSGGGDSPVLLVFMVMPLVAALVLRPWPIVIAGFGIAAGRIALGGEPDAIAAFLVEGVWATVIGVVAARGRAAFWRRLDGLDAVWSALVPASAQSLVRQRVADELRIVALEPLTVIRAAAAAAVPGPDGPPRALFTTLAERVRSITDATRAVVYELHGMSGLTGPVDARLRQLAMRRAPGCTIDVDVDDTVPEGLAEPLGAVVRDALALVVGTATRVVTVRARSVGRSVRVEVAAGPASPLDRRTVQLRWAALTARPGVSDATLGSDRDGRRIDLRLRGLALTDERARTVLGRDFRDMGPFIAAVHAGFVVVGLAVPLLVGGAEPAYWFVAVPTAALMLLYSWVLRRPRRGWIYVAMLLSNLVLLPASFAFAGTEAQLALLPAAIAFPVTAAVVFRPVVVGLACAAGALALALLGETTQPAMSIAAAWAVLAGVVEASVRARLQGRLFEVSGRRLRLLTGLLVAEDAERRRLALQLHDDVLQLLLVARQDLEEAGQGDAAAVAPALEALDLALASLGRTASELDVGEGAPAVAGGLADALALVAVRRDGPPVSITVDPVVEGIRDGLLAQLTRELYVNAAKHAEAGLVHISVRPQDGGIALDVRDDGVGFDPAQARAALDRGHIGLATVRERVAATGGRTDLRRAADGGTHVAVWLPPVADAVNSPA</sequence>
<keyword evidence="4" id="KW-1133">Transmembrane helix</keyword>
<dbReference type="EMBL" id="CP114014">
    <property type="protein sequence ID" value="XAY07542.1"/>
    <property type="molecule type" value="Genomic_DNA"/>
</dbReference>
<feature type="domain" description="Histidine kinase" evidence="5">
    <location>
        <begin position="672"/>
        <end position="764"/>
    </location>
</feature>
<dbReference type="Gene3D" id="3.30.565.10">
    <property type="entry name" value="Histidine kinase-like ATPase, C-terminal domain"/>
    <property type="match status" value="1"/>
</dbReference>
<keyword evidence="1" id="KW-0808">Transferase</keyword>
<feature type="transmembrane region" description="Helical" evidence="4">
    <location>
        <begin position="456"/>
        <end position="477"/>
    </location>
</feature>
<dbReference type="GO" id="GO:0016301">
    <property type="term" value="F:kinase activity"/>
    <property type="evidence" value="ECO:0007669"/>
    <property type="project" value="UniProtKB-KW"/>
</dbReference>
<feature type="transmembrane region" description="Helical" evidence="4">
    <location>
        <begin position="430"/>
        <end position="449"/>
    </location>
</feature>
<dbReference type="SUPFAM" id="SSF55874">
    <property type="entry name" value="ATPase domain of HSP90 chaperone/DNA topoisomerase II/histidine kinase"/>
    <property type="match status" value="1"/>
</dbReference>